<sequence length="264" mass="26243">MGSPTAVTARLVSGAGAVRVTLTYAVALAGVSLTLTALGRHAREVAVSRMSTNLHNLAHGRVATLVGSAFLDSGGAVVVWLPGLVCLLALGELAWRGRGVLLAFVVGHVGATLIVAAGLVAAVETRWLPGSVAHASDVGISYGAVGVLGALTAAIPSHRRAAWAGWWIGAAVAAAPAAGFTGVGHIVALLLGICLSARLPAMTRWTAPRVALLAVGAVFGFCVVAGPSVAAPVAALAGAVCAGLAGKAVTHSRWRSRTRAGAAR</sequence>
<evidence type="ECO:0000256" key="1">
    <source>
        <dbReference type="SAM" id="Phobius"/>
    </source>
</evidence>
<comment type="caution">
    <text evidence="2">The sequence shown here is derived from an EMBL/GenBank/DDBJ whole genome shotgun (WGS) entry which is preliminary data.</text>
</comment>
<feature type="transmembrane region" description="Helical" evidence="1">
    <location>
        <begin position="101"/>
        <end position="123"/>
    </location>
</feature>
<dbReference type="EMBL" id="JBGEDP010000001">
    <property type="protein sequence ID" value="MEY8013852.1"/>
    <property type="molecule type" value="Genomic_DNA"/>
</dbReference>
<evidence type="ECO:0000313" key="3">
    <source>
        <dbReference type="Proteomes" id="UP001564760"/>
    </source>
</evidence>
<keyword evidence="1" id="KW-1133">Transmembrane helix</keyword>
<reference evidence="2 3" key="1">
    <citation type="submission" date="2024-08" db="EMBL/GenBank/DDBJ databases">
        <title>Mycobacterium servetensis sp. nov., a novel rapid-growing mycobacterial species recovered from a human patient in Zaragoza, Spain.</title>
        <authorList>
            <person name="Tristancho-Baro A.I."/>
            <person name="Buenestado-Serrano S."/>
            <person name="Garcia De Viedma D."/>
            <person name="Milagro-Beamonte A."/>
            <person name="Burillo N."/>
            <person name="Sanz S."/>
            <person name="Lopez-Calleja A.I."/>
            <person name="Penas-Utrilla D."/>
            <person name="Guardingo M."/>
            <person name="Garcia M.J."/>
            <person name="Vinuelas-Bayon J."/>
        </authorList>
    </citation>
    <scope>NUCLEOTIDE SEQUENCE [LARGE SCALE GENOMIC DNA]</scope>
    <source>
        <strain evidence="3">HUMS_12744610</strain>
    </source>
</reference>
<protein>
    <submittedName>
        <fullName evidence="2">Rhomboid-like protein</fullName>
    </submittedName>
</protein>
<gene>
    <name evidence="2" type="ORF">AB8998_01670</name>
</gene>
<evidence type="ECO:0000313" key="2">
    <source>
        <dbReference type="EMBL" id="MEY8013852.1"/>
    </source>
</evidence>
<dbReference type="Proteomes" id="UP001564760">
    <property type="component" value="Unassembled WGS sequence"/>
</dbReference>
<name>A0ABV4BVS6_9MYCO</name>
<feature type="transmembrane region" description="Helical" evidence="1">
    <location>
        <begin position="232"/>
        <end position="250"/>
    </location>
</feature>
<organism evidence="2 3">
    <name type="scientific">Mycobacterium servetii</name>
    <dbReference type="NCBI Taxonomy" id="3237418"/>
    <lineage>
        <taxon>Bacteria</taxon>
        <taxon>Bacillati</taxon>
        <taxon>Actinomycetota</taxon>
        <taxon>Actinomycetes</taxon>
        <taxon>Mycobacteriales</taxon>
        <taxon>Mycobacteriaceae</taxon>
        <taxon>Mycobacterium</taxon>
    </lineage>
</organism>
<keyword evidence="1" id="KW-0812">Transmembrane</keyword>
<dbReference type="Pfam" id="PF20401">
    <property type="entry name" value="Rhomboid_2"/>
    <property type="match status" value="1"/>
</dbReference>
<dbReference type="RefSeq" id="WP_369736508.1">
    <property type="nucleotide sequence ID" value="NZ_JBGEDP010000001.1"/>
</dbReference>
<feature type="transmembrane region" description="Helical" evidence="1">
    <location>
        <begin position="167"/>
        <end position="195"/>
    </location>
</feature>
<keyword evidence="1" id="KW-0472">Membrane</keyword>
<feature type="transmembrane region" description="Helical" evidence="1">
    <location>
        <begin position="60"/>
        <end position="81"/>
    </location>
</feature>
<accession>A0ABV4BVS6</accession>
<feature type="transmembrane region" description="Helical" evidence="1">
    <location>
        <begin position="207"/>
        <end position="226"/>
    </location>
</feature>
<keyword evidence="3" id="KW-1185">Reference proteome</keyword>
<dbReference type="InterPro" id="IPR046862">
    <property type="entry name" value="Rhomboid_2"/>
</dbReference>
<feature type="transmembrane region" description="Helical" evidence="1">
    <location>
        <begin position="20"/>
        <end position="39"/>
    </location>
</feature>
<proteinExistence type="predicted"/>
<feature type="transmembrane region" description="Helical" evidence="1">
    <location>
        <begin position="135"/>
        <end position="155"/>
    </location>
</feature>